<reference evidence="6 7" key="1">
    <citation type="submission" date="2020-06" db="EMBL/GenBank/DDBJ databases">
        <title>REHAB project genomes.</title>
        <authorList>
            <person name="Shaw L.P."/>
        </authorList>
    </citation>
    <scope>NUCLEOTIDE SEQUENCE [LARGE SCALE GENOMIC DNA]</scope>
    <source>
        <strain evidence="6 7">RHBSTW-00074</strain>
    </source>
</reference>
<evidence type="ECO:0000256" key="5">
    <source>
        <dbReference type="ARBA" id="ARBA00023136"/>
    </source>
</evidence>
<protein>
    <submittedName>
        <fullName evidence="6">Uncharacterized protein</fullName>
    </submittedName>
</protein>
<organism evidence="6 7">
    <name type="scientific">Enterobacter asburiae</name>
    <dbReference type="NCBI Taxonomy" id="61645"/>
    <lineage>
        <taxon>Bacteria</taxon>
        <taxon>Pseudomonadati</taxon>
        <taxon>Pseudomonadota</taxon>
        <taxon>Gammaproteobacteria</taxon>
        <taxon>Enterobacterales</taxon>
        <taxon>Enterobacteriaceae</taxon>
        <taxon>Enterobacter</taxon>
        <taxon>Enterobacter cloacae complex</taxon>
    </lineage>
</organism>
<keyword evidence="4" id="KW-1133">Transmembrane helix</keyword>
<dbReference type="AlphaFoldDB" id="A0A7W3GWH1"/>
<proteinExistence type="predicted"/>
<dbReference type="GO" id="GO:0005886">
    <property type="term" value="C:plasma membrane"/>
    <property type="evidence" value="ECO:0007669"/>
    <property type="project" value="UniProtKB-SubCell"/>
</dbReference>
<dbReference type="InterPro" id="IPR048122">
    <property type="entry name" value="WZX-like"/>
</dbReference>
<evidence type="ECO:0000256" key="2">
    <source>
        <dbReference type="ARBA" id="ARBA00022475"/>
    </source>
</evidence>
<comment type="caution">
    <text evidence="6">The sequence shown here is derived from an EMBL/GenBank/DDBJ whole genome shotgun (WGS) entry which is preliminary data.</text>
</comment>
<name>A0A7W3GWH1_ENTAS</name>
<keyword evidence="3" id="KW-0812">Transmembrane</keyword>
<sequence>MFRIFIKNIQLMVGLINQSCNIIVPFVVTFTSLKILPQEQGSIWLMFLSMVILVSLFDFGLSPTIIRNVSYVIAGAQHLSKNNLEEIKFSDTVSYPLLGRLISDIKLIYRKLTFLAILVITIFGGCYFFIVTPQDILFEAMISWVIFSSGLLLSLYYLYYTPVLSGLGEIQYANLSNIYGRLSWLIFSLLCVPIGLTLVNLSLSFLLSVIVARVSCLYFYNRNIYAKEIKKTKLEERSTIPYISGSAIKLGLATAGNVVINRAPIIIAGIAFSLNIAGEFTLTMQIFLAIISVSNVYLAVKIPRLSQLVIKNEKLEIRRMVVKIILISILLYFSGVVVFAFSSDLIIKITGAKVGFLETKYILLLGLVLLLDLNHNICASILTAGNKIPFVIPVIVSGALITITGWLFAVVFNMGVIGLILAQGVIQLSYNNWRWPLMVYQEYIKK</sequence>
<evidence type="ECO:0000313" key="7">
    <source>
        <dbReference type="Proteomes" id="UP000533461"/>
    </source>
</evidence>
<dbReference type="PANTHER" id="PTHR30250">
    <property type="entry name" value="PST FAMILY PREDICTED COLANIC ACID TRANSPORTER"/>
    <property type="match status" value="1"/>
</dbReference>
<dbReference type="InterPro" id="IPR050833">
    <property type="entry name" value="Poly_Biosynth_Transport"/>
</dbReference>
<dbReference type="EMBL" id="JABXRP010000001">
    <property type="protein sequence ID" value="MBA8078849.1"/>
    <property type="molecule type" value="Genomic_DNA"/>
</dbReference>
<evidence type="ECO:0000256" key="4">
    <source>
        <dbReference type="ARBA" id="ARBA00022989"/>
    </source>
</evidence>
<dbReference type="PANTHER" id="PTHR30250:SF26">
    <property type="entry name" value="PSMA PROTEIN"/>
    <property type="match status" value="1"/>
</dbReference>
<evidence type="ECO:0000313" key="6">
    <source>
        <dbReference type="EMBL" id="MBA8078849.1"/>
    </source>
</evidence>
<evidence type="ECO:0000256" key="3">
    <source>
        <dbReference type="ARBA" id="ARBA00022692"/>
    </source>
</evidence>
<accession>A0A7W3GWH1</accession>
<dbReference type="NCBIfam" id="NF041503">
    <property type="entry name" value="WZX_like"/>
    <property type="match status" value="1"/>
</dbReference>
<keyword evidence="5" id="KW-0472">Membrane</keyword>
<dbReference type="Proteomes" id="UP000533461">
    <property type="component" value="Unassembled WGS sequence"/>
</dbReference>
<gene>
    <name evidence="6" type="ORF">HV056_20250</name>
</gene>
<comment type="subcellular location">
    <subcellularLocation>
        <location evidence="1">Cell membrane</location>
        <topology evidence="1">Multi-pass membrane protein</topology>
    </subcellularLocation>
</comment>
<dbReference type="RefSeq" id="WP_048976157.1">
    <property type="nucleotide sequence ID" value="NZ_CP011591.1"/>
</dbReference>
<keyword evidence="2" id="KW-1003">Cell membrane</keyword>
<evidence type="ECO:0000256" key="1">
    <source>
        <dbReference type="ARBA" id="ARBA00004651"/>
    </source>
</evidence>